<comment type="caution">
    <text evidence="5">The sequence shown here is derived from an EMBL/GenBank/DDBJ whole genome shotgun (WGS) entry which is preliminary data.</text>
</comment>
<name>A0ABV3ZE06_9BACT</name>
<dbReference type="SUPFAM" id="SSF54593">
    <property type="entry name" value="Glyoxalase/Bleomycin resistance protein/Dihydroxybiphenyl dioxygenase"/>
    <property type="match status" value="1"/>
</dbReference>
<dbReference type="PROSITE" id="PS51819">
    <property type="entry name" value="VOC"/>
    <property type="match status" value="1"/>
</dbReference>
<dbReference type="Proteomes" id="UP001560573">
    <property type="component" value="Unassembled WGS sequence"/>
</dbReference>
<dbReference type="InterPro" id="IPR000335">
    <property type="entry name" value="Bleomycin-R"/>
</dbReference>
<dbReference type="EMBL" id="JAULBC010000002">
    <property type="protein sequence ID" value="MEX6687301.1"/>
    <property type="molecule type" value="Genomic_DNA"/>
</dbReference>
<evidence type="ECO:0000256" key="2">
    <source>
        <dbReference type="ARBA" id="ARBA00021572"/>
    </source>
</evidence>
<sequence>MAKIIPVFRVFDYDKTIQFYIDWLGFTINWEHRPHGHPFYMQVSIRDVALDLSAHHGECSPGGRVSISEFNDLPAYYAQLKSKNYIYMNPGLERVEWQADTIQMTVIDPFYNKIIFSEKTET</sequence>
<accession>A0ABV3ZE06</accession>
<dbReference type="Pfam" id="PF19581">
    <property type="entry name" value="Glyoxalase_7"/>
    <property type="match status" value="1"/>
</dbReference>
<dbReference type="Gene3D" id="3.10.180.10">
    <property type="entry name" value="2,3-Dihydroxybiphenyl 1,2-Dioxygenase, domain 1"/>
    <property type="match status" value="1"/>
</dbReference>
<evidence type="ECO:0000256" key="3">
    <source>
        <dbReference type="ARBA" id="ARBA00023251"/>
    </source>
</evidence>
<feature type="domain" description="VOC" evidence="4">
    <location>
        <begin position="1"/>
        <end position="119"/>
    </location>
</feature>
<evidence type="ECO:0000259" key="4">
    <source>
        <dbReference type="PROSITE" id="PS51819"/>
    </source>
</evidence>
<keyword evidence="3" id="KW-0046">Antibiotic resistance</keyword>
<protein>
    <recommendedName>
        <fullName evidence="2">Bleomycin resistance protein</fullName>
    </recommendedName>
</protein>
<dbReference type="InterPro" id="IPR037523">
    <property type="entry name" value="VOC_core"/>
</dbReference>
<evidence type="ECO:0000256" key="1">
    <source>
        <dbReference type="ARBA" id="ARBA00011051"/>
    </source>
</evidence>
<gene>
    <name evidence="5" type="ORF">QTN47_07330</name>
</gene>
<reference evidence="5 6" key="1">
    <citation type="submission" date="2023-07" db="EMBL/GenBank/DDBJ databases">
        <authorList>
            <person name="Lian W.-H."/>
        </authorList>
    </citation>
    <scope>NUCLEOTIDE SEQUENCE [LARGE SCALE GENOMIC DNA]</scope>
    <source>
        <strain evidence="5 6">SYSU DXS3180</strain>
    </source>
</reference>
<dbReference type="RefSeq" id="WP_369328705.1">
    <property type="nucleotide sequence ID" value="NZ_JAULBC010000002.1"/>
</dbReference>
<dbReference type="InterPro" id="IPR029068">
    <property type="entry name" value="Glyas_Bleomycin-R_OHBP_Dase"/>
</dbReference>
<proteinExistence type="inferred from homology"/>
<evidence type="ECO:0000313" key="6">
    <source>
        <dbReference type="Proteomes" id="UP001560573"/>
    </source>
</evidence>
<evidence type="ECO:0000313" key="5">
    <source>
        <dbReference type="EMBL" id="MEX6687301.1"/>
    </source>
</evidence>
<comment type="similarity">
    <text evidence="1">Belongs to the bleomycin resistance protein family.</text>
</comment>
<keyword evidence="6" id="KW-1185">Reference proteome</keyword>
<organism evidence="5 6">
    <name type="scientific">Danxiaibacter flavus</name>
    <dbReference type="NCBI Taxonomy" id="3049108"/>
    <lineage>
        <taxon>Bacteria</taxon>
        <taxon>Pseudomonadati</taxon>
        <taxon>Bacteroidota</taxon>
        <taxon>Chitinophagia</taxon>
        <taxon>Chitinophagales</taxon>
        <taxon>Chitinophagaceae</taxon>
        <taxon>Danxiaibacter</taxon>
    </lineage>
</organism>